<reference evidence="1 2" key="1">
    <citation type="submission" date="2016-04" db="EMBL/GenBank/DDBJ databases">
        <title>Genome analyses suggest a sexual origin of heterokaryosis in a supposedly ancient asexual fungus.</title>
        <authorList>
            <person name="Ropars J."/>
            <person name="Sedzielewska K."/>
            <person name="Noel J."/>
            <person name="Charron P."/>
            <person name="Farinelli L."/>
            <person name="Marton T."/>
            <person name="Kruger M."/>
            <person name="Pelin A."/>
            <person name="Brachmann A."/>
            <person name="Corradi N."/>
        </authorList>
    </citation>
    <scope>NUCLEOTIDE SEQUENCE [LARGE SCALE GENOMIC DNA]</scope>
    <source>
        <strain evidence="1 2">A5</strain>
    </source>
</reference>
<comment type="caution">
    <text evidence="1">The sequence shown here is derived from an EMBL/GenBank/DDBJ whole genome shotgun (WGS) entry which is preliminary data.</text>
</comment>
<evidence type="ECO:0000313" key="1">
    <source>
        <dbReference type="EMBL" id="PKB94681.1"/>
    </source>
</evidence>
<reference evidence="1 2" key="2">
    <citation type="submission" date="2017-09" db="EMBL/GenBank/DDBJ databases">
        <title>Extensive intraspecific genome diversity in a model arbuscular mycorrhizal fungus.</title>
        <authorList>
            <person name="Chen E.C."/>
            <person name="Morin E."/>
            <person name="Beaudet D."/>
            <person name="Noel J."/>
            <person name="Ndikumana S."/>
            <person name="Charron P."/>
            <person name="St-Onge C."/>
            <person name="Giorgi J."/>
            <person name="Grigoriev I.V."/>
            <person name="Roux C."/>
            <person name="Martin F.M."/>
            <person name="Corradi N."/>
        </authorList>
    </citation>
    <scope>NUCLEOTIDE SEQUENCE [LARGE SCALE GENOMIC DNA]</scope>
    <source>
        <strain evidence="1 2">A5</strain>
    </source>
</reference>
<protein>
    <submittedName>
        <fullName evidence="1">Uncharacterized protein</fullName>
    </submittedName>
</protein>
<dbReference type="Proteomes" id="UP000232722">
    <property type="component" value="Unassembled WGS sequence"/>
</dbReference>
<dbReference type="VEuPathDB" id="FungiDB:FUN_012912"/>
<dbReference type="EMBL" id="LLXJ01005701">
    <property type="protein sequence ID" value="PKB94681.1"/>
    <property type="molecule type" value="Genomic_DNA"/>
</dbReference>
<dbReference type="AlphaFoldDB" id="A0A2N0NJE0"/>
<accession>A0A2N0NJE0</accession>
<organism evidence="1 2">
    <name type="scientific">Rhizophagus irregularis</name>
    <dbReference type="NCBI Taxonomy" id="588596"/>
    <lineage>
        <taxon>Eukaryota</taxon>
        <taxon>Fungi</taxon>
        <taxon>Fungi incertae sedis</taxon>
        <taxon>Mucoromycota</taxon>
        <taxon>Glomeromycotina</taxon>
        <taxon>Glomeromycetes</taxon>
        <taxon>Glomerales</taxon>
        <taxon>Glomeraceae</taxon>
        <taxon>Rhizophagus</taxon>
    </lineage>
</organism>
<sequence length="122" mass="14287">MTSFLILRPMTDMKEENFQVLVWKTKVVKKLEVTELINEKVDMYLQKVCDAEVIKKDDEIWTSREYVLRKDGKHSKKWVNNGCKVTEITNGKLTAILVSYDKELKEIFSLNILEECCLINLA</sequence>
<proteinExistence type="predicted"/>
<gene>
    <name evidence="1" type="ORF">RhiirA5_386507</name>
</gene>
<dbReference type="VEuPathDB" id="FungiDB:RhiirA1_510899"/>
<evidence type="ECO:0000313" key="2">
    <source>
        <dbReference type="Proteomes" id="UP000232722"/>
    </source>
</evidence>
<dbReference type="VEuPathDB" id="FungiDB:RhiirFUN_014238"/>
<name>A0A2N0NJE0_9GLOM</name>